<dbReference type="EMBL" id="VFMO01000001">
    <property type="protein sequence ID" value="TQJ13080.1"/>
    <property type="molecule type" value="Genomic_DNA"/>
</dbReference>
<keyword evidence="2" id="KW-1185">Reference proteome</keyword>
<dbReference type="RefSeq" id="WP_141927322.1">
    <property type="nucleotide sequence ID" value="NZ_BAABCI010000040.1"/>
</dbReference>
<evidence type="ECO:0000313" key="2">
    <source>
        <dbReference type="Proteomes" id="UP000320806"/>
    </source>
</evidence>
<proteinExistence type="predicted"/>
<dbReference type="AlphaFoldDB" id="A0A542ECP6"/>
<organism evidence="1 2">
    <name type="scientific">Yimella lutea</name>
    <dbReference type="NCBI Taxonomy" id="587872"/>
    <lineage>
        <taxon>Bacteria</taxon>
        <taxon>Bacillati</taxon>
        <taxon>Actinomycetota</taxon>
        <taxon>Actinomycetes</taxon>
        <taxon>Micrococcales</taxon>
        <taxon>Dermacoccaceae</taxon>
        <taxon>Yimella</taxon>
    </lineage>
</organism>
<name>A0A542ECP6_9MICO</name>
<dbReference type="OrthoDB" id="3357006at2"/>
<accession>A0A542ECP6</accession>
<sequence length="330" mass="34039">MVLPLVPLVLWGIGASTGATGACFGLKGGYDLKKAQSVIREAGARYEKEREYAGERVRATNEVLNQLGACQEFAHRAVVRRFADFLRRNEKHVTNKDKLLIDGLESKDEQVALDARLGQDAVSWMRGIIGSGATGVGINAGLTGLVMGVGSASTGTAISSLGGAAATNATLAALGGGSLASGGGGMAAGAAALNVVTLGPALLVSGLVVAGQGQKARTKARENEATVNTAIEDLRLKIVQLDAIEARAAELSSLLGGLVERASPLLDRLESVEPFEPERDGATLQQVLDIAKGIVEVASAEVVDETGGLNAETTGLTMKYRTMTKDAEDV</sequence>
<gene>
    <name evidence="1" type="ORF">FB459_0477</name>
</gene>
<reference evidence="1 2" key="1">
    <citation type="submission" date="2019-06" db="EMBL/GenBank/DDBJ databases">
        <title>Sequencing the genomes of 1000 actinobacteria strains.</title>
        <authorList>
            <person name="Klenk H.-P."/>
        </authorList>
    </citation>
    <scope>NUCLEOTIDE SEQUENCE [LARGE SCALE GENOMIC DNA]</scope>
    <source>
        <strain evidence="1 2">DSM 19828</strain>
    </source>
</reference>
<evidence type="ECO:0000313" key="1">
    <source>
        <dbReference type="EMBL" id="TQJ13080.1"/>
    </source>
</evidence>
<dbReference type="Proteomes" id="UP000320806">
    <property type="component" value="Unassembled WGS sequence"/>
</dbReference>
<protein>
    <submittedName>
        <fullName evidence="1">Uncharacterized protein</fullName>
    </submittedName>
</protein>
<comment type="caution">
    <text evidence="1">The sequence shown here is derived from an EMBL/GenBank/DDBJ whole genome shotgun (WGS) entry which is preliminary data.</text>
</comment>